<dbReference type="GO" id="GO:0000139">
    <property type="term" value="C:Golgi membrane"/>
    <property type="evidence" value="ECO:0007669"/>
    <property type="project" value="UniProtKB-SubCell"/>
</dbReference>
<evidence type="ECO:0000256" key="9">
    <source>
        <dbReference type="ARBA" id="ARBA00023136"/>
    </source>
</evidence>
<keyword evidence="9 12" id="KW-0472">Membrane</keyword>
<evidence type="ECO:0000256" key="2">
    <source>
        <dbReference type="ARBA" id="ARBA00010516"/>
    </source>
</evidence>
<organism evidence="15 16">
    <name type="scientific">Vitis vinifera</name>
    <name type="common">Grape</name>
    <dbReference type="NCBI Taxonomy" id="29760"/>
    <lineage>
        <taxon>Eukaryota</taxon>
        <taxon>Viridiplantae</taxon>
        <taxon>Streptophyta</taxon>
        <taxon>Embryophyta</taxon>
        <taxon>Tracheophyta</taxon>
        <taxon>Spermatophyta</taxon>
        <taxon>Magnoliopsida</taxon>
        <taxon>eudicotyledons</taxon>
        <taxon>Gunneridae</taxon>
        <taxon>Pentapetalae</taxon>
        <taxon>rosids</taxon>
        <taxon>Vitales</taxon>
        <taxon>Vitaceae</taxon>
        <taxon>Viteae</taxon>
        <taxon>Vitis</taxon>
    </lineage>
</organism>
<evidence type="ECO:0000313" key="15">
    <source>
        <dbReference type="EMBL" id="CBI27189.3"/>
    </source>
</evidence>
<evidence type="ECO:0000256" key="12">
    <source>
        <dbReference type="RuleBase" id="RU366052"/>
    </source>
</evidence>
<dbReference type="InterPro" id="IPR011012">
    <property type="entry name" value="Longin-like_dom_sf"/>
</dbReference>
<dbReference type="PANTHER" id="PTHR10121:SF0">
    <property type="entry name" value="COATOMER SUBUNIT DELTA"/>
    <property type="match status" value="1"/>
</dbReference>
<keyword evidence="7 12" id="KW-0653">Protein transport</keyword>
<evidence type="ECO:0000256" key="6">
    <source>
        <dbReference type="ARBA" id="ARBA00022892"/>
    </source>
</evidence>
<comment type="subcellular location">
    <subcellularLocation>
        <location evidence="12">Cytoplasm</location>
    </subcellularLocation>
    <subcellularLocation>
        <location evidence="1 12">Golgi apparatus membrane</location>
        <topology evidence="1 12">Peripheral membrane protein</topology>
        <orientation evidence="1 12">Cytoplasmic side</orientation>
    </subcellularLocation>
    <subcellularLocation>
        <location evidence="12">Cytoplasmic vesicle</location>
        <location evidence="12">COPI-coated vesicle membrane</location>
        <topology evidence="12">Peripheral membrane protein</topology>
        <orientation evidence="12">Cytoplasmic side</orientation>
    </subcellularLocation>
</comment>
<dbReference type="CDD" id="cd09254">
    <property type="entry name" value="AP_delta-COPI_MHD"/>
    <property type="match status" value="1"/>
</dbReference>
<dbReference type="STRING" id="29760.D7T9L8"/>
<dbReference type="Gene3D" id="2.60.40.1170">
    <property type="entry name" value="Mu homology domain, subdomain B"/>
    <property type="match status" value="2"/>
</dbReference>
<evidence type="ECO:0000256" key="4">
    <source>
        <dbReference type="ARBA" id="ARBA00022448"/>
    </source>
</evidence>
<feature type="compositionally biased region" description="Polar residues" evidence="13">
    <location>
        <begin position="252"/>
        <end position="267"/>
    </location>
</feature>
<feature type="region of interest" description="Disordered" evidence="13">
    <location>
        <begin position="252"/>
        <end position="276"/>
    </location>
</feature>
<dbReference type="InterPro" id="IPR027059">
    <property type="entry name" value="Coatomer_dsu"/>
</dbReference>
<keyword evidence="5 12" id="KW-0963">Cytoplasm</keyword>
<comment type="function">
    <text evidence="11">The coatomer is a cytosolic protein complex that binds to dilysine motifs and reversibly associates with Golgi non-clathrin-coated vesicles, which further mediate biosynthetic protein transport from the ER, via the Golgi up to the trans Golgi network. Coatomer complex is required for budding from Golgi membranes, and is essential for the retrograde Golgi-to-ER transport of dilysine-tagged proteins.</text>
</comment>
<comment type="subunit">
    <text evidence="3 12">Oligomeric complex that consists of at least the alpha, beta, beta', gamma, delta, epsilon and zeta subunits.</text>
</comment>
<comment type="similarity">
    <text evidence="2 12">Belongs to the adaptor complexes medium subunit family. Delta-COP subfamily.</text>
</comment>
<evidence type="ECO:0000256" key="3">
    <source>
        <dbReference type="ARBA" id="ARBA00011775"/>
    </source>
</evidence>
<dbReference type="OrthoDB" id="10266042at2759"/>
<dbReference type="eggNOG" id="KOG2635">
    <property type="taxonomic scope" value="Eukaryota"/>
</dbReference>
<dbReference type="AlphaFoldDB" id="D7T9L8"/>
<dbReference type="Proteomes" id="UP000009183">
    <property type="component" value="Chromosome 1"/>
</dbReference>
<name>D7T9L8_VITVI</name>
<dbReference type="ExpressionAtlas" id="D7T9L8">
    <property type="expression patterns" value="baseline and differential"/>
</dbReference>
<dbReference type="PROSITE" id="PS51072">
    <property type="entry name" value="MHD"/>
    <property type="match status" value="1"/>
</dbReference>
<feature type="domain" description="MHD" evidence="14">
    <location>
        <begin position="316"/>
        <end position="561"/>
    </location>
</feature>
<dbReference type="GO" id="GO:0030126">
    <property type="term" value="C:COPI vesicle coat"/>
    <property type="evidence" value="ECO:0000318"/>
    <property type="project" value="GO_Central"/>
</dbReference>
<dbReference type="InParanoid" id="D7T9L8"/>
<dbReference type="GO" id="GO:0006888">
    <property type="term" value="P:endoplasmic reticulum to Golgi vesicle-mediated transport"/>
    <property type="evidence" value="ECO:0000318"/>
    <property type="project" value="GO_Central"/>
</dbReference>
<keyword evidence="4 12" id="KW-0813">Transport</keyword>
<dbReference type="InterPro" id="IPR036168">
    <property type="entry name" value="AP2_Mu_C_sf"/>
</dbReference>
<proteinExistence type="inferred from homology"/>
<dbReference type="GO" id="GO:0015031">
    <property type="term" value="P:protein transport"/>
    <property type="evidence" value="ECO:0007669"/>
    <property type="project" value="UniProtKB-KW"/>
</dbReference>
<sequence length="561" mass="61557">MSLIELLGSGMYDICAYYLLLKLLGIGNSKMVVLAASIVSKSGKVLVSRQFVDMTRIRIEALLAAFPKLVGTGKQHTYVETENVRYVYQPIEALYLLLVTNKQSNILEDLETLRLLSKLVPEYSVSLDEEGVCKTAFELIFAFDEVISLGHKENVTVAQVKQYCEMESHEEKLHKLVLQSKINETKDVMKRKASEIDKSKIEKNRGEKGGFMSLQSMGSGRIESTFNDMSISSSGGGGFGSGSGFGLTTDIDSFSTKSKGRPSSSATAPPKGLGMQLNKTQKANQFLESLKAEGEVILEDVHPKAGPTRSAAPPLTDPITLSAEERLNVTLKRDGGVSNFDVQGTLSLQILNQEDGLIQVQIETGSNPGILFKTHPNINKELFSNENILGLKDPNRPFPTGQGGDAAGVGLLKWRMQSVDESDVPLTINCWPSVSGNETYVSIEYEASSMFDLRNVVISVPLPALREAPNVRQIDGEWRYDSRNSILEWSILLIDNSNRSGSMEFVVPPADSSVFFPISVRFTAAKTFSDLKVVNVLPLRGGPPPKFSQRTTLITENYQVV</sequence>
<dbReference type="SUPFAM" id="SSF64356">
    <property type="entry name" value="SNARE-like"/>
    <property type="match status" value="1"/>
</dbReference>
<dbReference type="InterPro" id="IPR028565">
    <property type="entry name" value="MHD"/>
</dbReference>
<evidence type="ECO:0000256" key="13">
    <source>
        <dbReference type="SAM" id="MobiDB-lite"/>
    </source>
</evidence>
<accession>D7T9L8</accession>
<keyword evidence="6 12" id="KW-0931">ER-Golgi transport</keyword>
<gene>
    <name evidence="15" type="ordered locus">VIT_01s0011g01570</name>
</gene>
<evidence type="ECO:0000256" key="7">
    <source>
        <dbReference type="ARBA" id="ARBA00022927"/>
    </source>
</evidence>
<keyword evidence="16" id="KW-1185">Reference proteome</keyword>
<keyword evidence="10" id="KW-0968">Cytoplasmic vesicle</keyword>
<keyword evidence="8 12" id="KW-0333">Golgi apparatus</keyword>
<dbReference type="Gene3D" id="3.30.450.60">
    <property type="match status" value="1"/>
</dbReference>
<reference evidence="16" key="1">
    <citation type="journal article" date="2007" name="Nature">
        <title>The grapevine genome sequence suggests ancestral hexaploidization in major angiosperm phyla.</title>
        <authorList>
            <consortium name="The French-Italian Public Consortium for Grapevine Genome Characterization."/>
            <person name="Jaillon O."/>
            <person name="Aury J.-M."/>
            <person name="Noel B."/>
            <person name="Policriti A."/>
            <person name="Clepet C."/>
            <person name="Casagrande A."/>
            <person name="Choisne N."/>
            <person name="Aubourg S."/>
            <person name="Vitulo N."/>
            <person name="Jubin C."/>
            <person name="Vezzi A."/>
            <person name="Legeai F."/>
            <person name="Hugueney P."/>
            <person name="Dasilva C."/>
            <person name="Horner D."/>
            <person name="Mica E."/>
            <person name="Jublot D."/>
            <person name="Poulain J."/>
            <person name="Bruyere C."/>
            <person name="Billault A."/>
            <person name="Segurens B."/>
            <person name="Gouyvenoux M."/>
            <person name="Ugarte E."/>
            <person name="Cattonaro F."/>
            <person name="Anthouard V."/>
            <person name="Vico V."/>
            <person name="Del Fabbro C."/>
            <person name="Alaux M."/>
            <person name="Di Gaspero G."/>
            <person name="Dumas V."/>
            <person name="Felice N."/>
            <person name="Paillard S."/>
            <person name="Juman I."/>
            <person name="Moroldo M."/>
            <person name="Scalabrin S."/>
            <person name="Canaguier A."/>
            <person name="Le Clainche I."/>
            <person name="Malacrida G."/>
            <person name="Durand E."/>
            <person name="Pesole G."/>
            <person name="Laucou V."/>
            <person name="Chatelet P."/>
            <person name="Merdinoglu D."/>
            <person name="Delledonne M."/>
            <person name="Pezzotti M."/>
            <person name="Lecharny A."/>
            <person name="Scarpelli C."/>
            <person name="Artiguenave F."/>
            <person name="Pe M.E."/>
            <person name="Valle G."/>
            <person name="Morgante M."/>
            <person name="Caboche M."/>
            <person name="Adam-Blondon A.-F."/>
            <person name="Weissenbach J."/>
            <person name="Quetier F."/>
            <person name="Wincker P."/>
        </authorList>
    </citation>
    <scope>NUCLEOTIDE SEQUENCE [LARGE SCALE GENOMIC DNA]</scope>
    <source>
        <strain evidence="16">cv. Pinot noir / PN40024</strain>
    </source>
</reference>
<dbReference type="Pfam" id="PF00928">
    <property type="entry name" value="Adap_comp_sub"/>
    <property type="match status" value="1"/>
</dbReference>
<dbReference type="FunCoup" id="D7T9L8">
    <property type="interactions" value="4171"/>
</dbReference>
<dbReference type="GO" id="GO:0006890">
    <property type="term" value="P:retrograde vesicle-mediated transport, Golgi to endoplasmic reticulum"/>
    <property type="evidence" value="ECO:0000318"/>
    <property type="project" value="GO_Central"/>
</dbReference>
<dbReference type="PANTHER" id="PTHR10121">
    <property type="entry name" value="COATOMER SUBUNIT DELTA"/>
    <property type="match status" value="1"/>
</dbReference>
<dbReference type="FunFam" id="2.60.40.1170:FF:000007">
    <property type="entry name" value="Coatomer subunit delta"/>
    <property type="match status" value="1"/>
</dbReference>
<evidence type="ECO:0000256" key="8">
    <source>
        <dbReference type="ARBA" id="ARBA00023034"/>
    </source>
</evidence>
<evidence type="ECO:0000313" key="16">
    <source>
        <dbReference type="Proteomes" id="UP000009183"/>
    </source>
</evidence>
<dbReference type="HOGENOM" id="CLU_019988_1_0_1"/>
<dbReference type="GO" id="GO:0051645">
    <property type="term" value="P:Golgi localization"/>
    <property type="evidence" value="ECO:0000318"/>
    <property type="project" value="GO_Central"/>
</dbReference>
<evidence type="ECO:0000256" key="10">
    <source>
        <dbReference type="ARBA" id="ARBA00023329"/>
    </source>
</evidence>
<dbReference type="CDD" id="cd14830">
    <property type="entry name" value="Delta_COP_N"/>
    <property type="match status" value="1"/>
</dbReference>
<dbReference type="SUPFAM" id="SSF49447">
    <property type="entry name" value="Second domain of Mu2 adaptin subunit (ap50) of ap2 adaptor"/>
    <property type="match status" value="1"/>
</dbReference>
<dbReference type="PaxDb" id="29760-VIT_01s0011g01570.t01"/>
<evidence type="ECO:0000256" key="5">
    <source>
        <dbReference type="ARBA" id="ARBA00022490"/>
    </source>
</evidence>
<protein>
    <recommendedName>
        <fullName evidence="12">Coatomer subunit delta</fullName>
    </recommendedName>
</protein>
<dbReference type="FunFam" id="2.60.40.1170:FF:000015">
    <property type="entry name" value="Coatomer subunit delta"/>
    <property type="match status" value="1"/>
</dbReference>
<dbReference type="OMA" id="VQFRTHP"/>
<evidence type="ECO:0000259" key="14">
    <source>
        <dbReference type="PROSITE" id="PS51072"/>
    </source>
</evidence>
<dbReference type="FunFam" id="3.30.450.60:FF:000003">
    <property type="entry name" value="Coatomer subunit delta"/>
    <property type="match status" value="1"/>
</dbReference>
<evidence type="ECO:0000256" key="11">
    <source>
        <dbReference type="ARBA" id="ARBA00025536"/>
    </source>
</evidence>
<evidence type="ECO:0000256" key="1">
    <source>
        <dbReference type="ARBA" id="ARBA00004255"/>
    </source>
</evidence>
<dbReference type="EMBL" id="FN595752">
    <property type="protein sequence ID" value="CBI27189.3"/>
    <property type="molecule type" value="Genomic_DNA"/>
</dbReference>